<evidence type="ECO:0000313" key="2">
    <source>
        <dbReference type="Proteomes" id="UP000746612"/>
    </source>
</evidence>
<organism evidence="1 2">
    <name type="scientific">Gibberella zeae</name>
    <name type="common">Wheat head blight fungus</name>
    <name type="synonym">Fusarium graminearum</name>
    <dbReference type="NCBI Taxonomy" id="5518"/>
    <lineage>
        <taxon>Eukaryota</taxon>
        <taxon>Fungi</taxon>
        <taxon>Dikarya</taxon>
        <taxon>Ascomycota</taxon>
        <taxon>Pezizomycotina</taxon>
        <taxon>Sordariomycetes</taxon>
        <taxon>Hypocreomycetidae</taxon>
        <taxon>Hypocreales</taxon>
        <taxon>Nectriaceae</taxon>
        <taxon>Fusarium</taxon>
    </lineage>
</organism>
<gene>
    <name evidence="1" type="ORF">MDCFG202_LOCUS449325</name>
</gene>
<accession>A0A9N8RKB9</accession>
<reference evidence="1" key="1">
    <citation type="submission" date="2021-03" db="EMBL/GenBank/DDBJ databases">
        <authorList>
            <person name="Alouane T."/>
            <person name="Langin T."/>
            <person name="Bonhomme L."/>
        </authorList>
    </citation>
    <scope>NUCLEOTIDE SEQUENCE</scope>
    <source>
        <strain evidence="1">MDC_Fg202</strain>
    </source>
</reference>
<dbReference type="Proteomes" id="UP000746612">
    <property type="component" value="Unassembled WGS sequence"/>
</dbReference>
<sequence>MWWSHSHIRKRASMAAMEVPLESERDDYITHDYDMGDLERESTMDENAAVEGPSTKTSTFSCCPTVQLCLIYVDGKDVIFFDLLPPASFDSAFNGIVILPPIQQLVSDHRFNGVLNGLHVQVRGRKHGCVAIYAATDNKPSKVRWQKLRFSGRVAESVRAIFNSVFWDAGGSVSALHRHGFARHDESGQTVFAALLKLTVQNNYIPISGTRDGAQGHFRAAAKTTTISCPPETTMLQRQGHFEDL</sequence>
<comment type="caution">
    <text evidence="1">The sequence shown here is derived from an EMBL/GenBank/DDBJ whole genome shotgun (WGS) entry which is preliminary data.</text>
</comment>
<dbReference type="AlphaFoldDB" id="A0A9N8RKB9"/>
<dbReference type="EMBL" id="CAJPIJ010000163">
    <property type="protein sequence ID" value="CAG1999022.1"/>
    <property type="molecule type" value="Genomic_DNA"/>
</dbReference>
<evidence type="ECO:0000313" key="1">
    <source>
        <dbReference type="EMBL" id="CAG1999022.1"/>
    </source>
</evidence>
<proteinExistence type="predicted"/>
<protein>
    <submittedName>
        <fullName evidence="1">Uncharacterized protein</fullName>
    </submittedName>
</protein>
<name>A0A9N8RKB9_GIBZA</name>